<dbReference type="EMBL" id="BONY01000078">
    <property type="protein sequence ID" value="GIH09860.1"/>
    <property type="molecule type" value="Genomic_DNA"/>
</dbReference>
<organism evidence="2 3">
    <name type="scientific">Rhizocola hellebori</name>
    <dbReference type="NCBI Taxonomy" id="1392758"/>
    <lineage>
        <taxon>Bacteria</taxon>
        <taxon>Bacillati</taxon>
        <taxon>Actinomycetota</taxon>
        <taxon>Actinomycetes</taxon>
        <taxon>Micromonosporales</taxon>
        <taxon>Micromonosporaceae</taxon>
        <taxon>Rhizocola</taxon>
    </lineage>
</organism>
<comment type="caution">
    <text evidence="2">The sequence shown here is derived from an EMBL/GenBank/DDBJ whole genome shotgun (WGS) entry which is preliminary data.</text>
</comment>
<protein>
    <recommendedName>
        <fullName evidence="1">SCP2 domain-containing protein</fullName>
    </recommendedName>
</protein>
<accession>A0A8J3QHM2</accession>
<dbReference type="InterPro" id="IPR003033">
    <property type="entry name" value="SCP2_sterol-bd_dom"/>
</dbReference>
<evidence type="ECO:0000313" key="3">
    <source>
        <dbReference type="Proteomes" id="UP000612899"/>
    </source>
</evidence>
<dbReference type="InterPro" id="IPR036527">
    <property type="entry name" value="SCP2_sterol-bd_dom_sf"/>
</dbReference>
<dbReference type="RefSeq" id="WP_203913588.1">
    <property type="nucleotide sequence ID" value="NZ_BONY01000078.1"/>
</dbReference>
<reference evidence="2" key="1">
    <citation type="submission" date="2021-01" db="EMBL/GenBank/DDBJ databases">
        <title>Whole genome shotgun sequence of Rhizocola hellebori NBRC 109834.</title>
        <authorList>
            <person name="Komaki H."/>
            <person name="Tamura T."/>
        </authorList>
    </citation>
    <scope>NUCLEOTIDE SEQUENCE</scope>
    <source>
        <strain evidence="2">NBRC 109834</strain>
    </source>
</reference>
<dbReference type="Gene3D" id="3.30.1050.10">
    <property type="entry name" value="SCP2 sterol-binding domain"/>
    <property type="match status" value="1"/>
</dbReference>
<keyword evidence="3" id="KW-1185">Reference proteome</keyword>
<dbReference type="Proteomes" id="UP000612899">
    <property type="component" value="Unassembled WGS sequence"/>
</dbReference>
<dbReference type="AlphaFoldDB" id="A0A8J3QHM2"/>
<feature type="domain" description="SCP2" evidence="1">
    <location>
        <begin position="55"/>
        <end position="145"/>
    </location>
</feature>
<dbReference type="SUPFAM" id="SSF55718">
    <property type="entry name" value="SCP-like"/>
    <property type="match status" value="1"/>
</dbReference>
<evidence type="ECO:0000259" key="1">
    <source>
        <dbReference type="Pfam" id="PF02036"/>
    </source>
</evidence>
<sequence length="150" mass="16105">MSDFDLSQFDNVDPAQFAQLVKGASDAQLNEVMTSDHRQKILDEVFGRMPSLFRADRAGSTSAVIHWIITGRPDGGSDTYEIVIADGACKLSETPENEPKLALTMGPAEFLKVVSGTGNPTMMFMTGKLKAKGDLGLAANIANLFNIPKA</sequence>
<dbReference type="Pfam" id="PF02036">
    <property type="entry name" value="SCP2"/>
    <property type="match status" value="1"/>
</dbReference>
<name>A0A8J3QHM2_9ACTN</name>
<evidence type="ECO:0000313" key="2">
    <source>
        <dbReference type="EMBL" id="GIH09860.1"/>
    </source>
</evidence>
<proteinExistence type="predicted"/>
<gene>
    <name evidence="2" type="ORF">Rhe02_79270</name>
</gene>